<dbReference type="GO" id="GO:0016491">
    <property type="term" value="F:oxidoreductase activity"/>
    <property type="evidence" value="ECO:0007669"/>
    <property type="project" value="InterPro"/>
</dbReference>
<dbReference type="AlphaFoldDB" id="A0A1X2FBC1"/>
<dbReference type="OrthoDB" id="4190732at2"/>
<dbReference type="Gene3D" id="3.40.50.720">
    <property type="entry name" value="NAD(P)-binding Rossmann-like Domain"/>
    <property type="match status" value="1"/>
</dbReference>
<evidence type="ECO:0000259" key="1">
    <source>
        <dbReference type="SMART" id="SM00829"/>
    </source>
</evidence>
<dbReference type="InterPro" id="IPR013149">
    <property type="entry name" value="ADH-like_C"/>
</dbReference>
<dbReference type="InterPro" id="IPR020843">
    <property type="entry name" value="ER"/>
</dbReference>
<dbReference type="Pfam" id="PF08240">
    <property type="entry name" value="ADH_N"/>
    <property type="match status" value="1"/>
</dbReference>
<gene>
    <name evidence="2" type="ORF">AWC31_24120</name>
</gene>
<dbReference type="PANTHER" id="PTHR43677">
    <property type="entry name" value="SHORT-CHAIN DEHYDROGENASE/REDUCTASE"/>
    <property type="match status" value="1"/>
</dbReference>
<dbReference type="InterPro" id="IPR036291">
    <property type="entry name" value="NAD(P)-bd_dom_sf"/>
</dbReference>
<evidence type="ECO:0000313" key="3">
    <source>
        <dbReference type="Proteomes" id="UP000193964"/>
    </source>
</evidence>
<dbReference type="InterPro" id="IPR011032">
    <property type="entry name" value="GroES-like_sf"/>
</dbReference>
<dbReference type="SMART" id="SM00829">
    <property type="entry name" value="PKS_ER"/>
    <property type="match status" value="1"/>
</dbReference>
<dbReference type="Gene3D" id="3.90.180.10">
    <property type="entry name" value="Medium-chain alcohol dehydrogenases, catalytic domain"/>
    <property type="match status" value="1"/>
</dbReference>
<evidence type="ECO:0000313" key="2">
    <source>
        <dbReference type="EMBL" id="ORX15638.1"/>
    </source>
</evidence>
<dbReference type="InterPro" id="IPR013154">
    <property type="entry name" value="ADH-like_N"/>
</dbReference>
<accession>A0A1X2FBC1</accession>
<dbReference type="InterPro" id="IPR051397">
    <property type="entry name" value="Zn-ADH-like_protein"/>
</dbReference>
<reference evidence="2 3" key="1">
    <citation type="submission" date="2016-01" db="EMBL/GenBank/DDBJ databases">
        <title>The new phylogeny of the genus Mycobacterium.</title>
        <authorList>
            <person name="Tarcisio F."/>
            <person name="Conor M."/>
            <person name="Antonella G."/>
            <person name="Elisabetta G."/>
            <person name="Giulia F.S."/>
            <person name="Sara T."/>
            <person name="Anna F."/>
            <person name="Clotilde B."/>
            <person name="Roberto B."/>
            <person name="Veronica D.S."/>
            <person name="Fabio R."/>
            <person name="Monica P."/>
            <person name="Olivier J."/>
            <person name="Enrico T."/>
            <person name="Nicola S."/>
        </authorList>
    </citation>
    <scope>NUCLEOTIDE SEQUENCE [LARGE SCALE GENOMIC DNA]</scope>
    <source>
        <strain evidence="2 3">ATCC 700010</strain>
    </source>
</reference>
<dbReference type="CDD" id="cd08241">
    <property type="entry name" value="QOR1"/>
    <property type="match status" value="1"/>
</dbReference>
<comment type="caution">
    <text evidence="2">The sequence shown here is derived from an EMBL/GenBank/DDBJ whole genome shotgun (WGS) entry which is preliminary data.</text>
</comment>
<dbReference type="Proteomes" id="UP000193964">
    <property type="component" value="Unassembled WGS sequence"/>
</dbReference>
<name>A0A1X2FBC1_9MYCO</name>
<protein>
    <submittedName>
        <fullName evidence="2">Alcohol dehydrogenase</fullName>
    </submittedName>
</protein>
<dbReference type="Pfam" id="PF00107">
    <property type="entry name" value="ADH_zinc_N"/>
    <property type="match status" value="1"/>
</dbReference>
<dbReference type="SUPFAM" id="SSF50129">
    <property type="entry name" value="GroES-like"/>
    <property type="match status" value="1"/>
</dbReference>
<dbReference type="PANTHER" id="PTHR43677:SF4">
    <property type="entry name" value="QUINONE OXIDOREDUCTASE-LIKE PROTEIN 2"/>
    <property type="match status" value="1"/>
</dbReference>
<organism evidence="2 3">
    <name type="scientific">Mycolicibacterium wolinskyi</name>
    <dbReference type="NCBI Taxonomy" id="59750"/>
    <lineage>
        <taxon>Bacteria</taxon>
        <taxon>Bacillati</taxon>
        <taxon>Actinomycetota</taxon>
        <taxon>Actinomycetes</taxon>
        <taxon>Mycobacteriales</taxon>
        <taxon>Mycobacteriaceae</taxon>
        <taxon>Mycolicibacterium</taxon>
    </lineage>
</organism>
<sequence length="327" mass="34061">MAGAWTVREHGEPGAVLRWETMPDPQPGTGQVRVRVAATSCNFADVLLCRGEYQQKPAMPFTPGLELCGIVDQVGAGVAEDLLGCRVVGQPVLPHGGYAELAILDAPAAVAVPEQLGDAEAATMHLTYLTAWLGLHRRAAVRTGDVVVVTAAAGGVGSAAVQLARAAGATVIGIASGPEKLATVAETGADVAIDGAQEDVVARVREVAPGGADIVFDPVGGNAYESATKYIAFEGTIVVVGFASGTIPQPRLNHAFVKNYTIAGLHWTLYRRHNPALIQRAQTELFELAAAGRITPLITQRLEMADVPAALDALAVGKTRGKTVIRR</sequence>
<dbReference type="EMBL" id="LQQA01000013">
    <property type="protein sequence ID" value="ORX15638.1"/>
    <property type="molecule type" value="Genomic_DNA"/>
</dbReference>
<feature type="domain" description="Enoyl reductase (ER)" evidence="1">
    <location>
        <begin position="14"/>
        <end position="325"/>
    </location>
</feature>
<proteinExistence type="predicted"/>
<dbReference type="RefSeq" id="WP_085144754.1">
    <property type="nucleotide sequence ID" value="NZ_JACKUA010000019.1"/>
</dbReference>
<dbReference type="SUPFAM" id="SSF51735">
    <property type="entry name" value="NAD(P)-binding Rossmann-fold domains"/>
    <property type="match status" value="1"/>
</dbReference>